<accession>A0A1M4WK60</accession>
<dbReference type="Pfam" id="PF07693">
    <property type="entry name" value="KAP_NTPase"/>
    <property type="match status" value="1"/>
</dbReference>
<sequence>MPEKISLDWSNKDDIEGVSFPRDTLNRAKYATFLTQFLVGQGFDETREKDDQKRNYVLNLNSEWGSGKTYFLKRWSHDLKAHFPVVYIDAWQQDYSDDPLMTAISSIIKQLREQAKMPESSPKFQLPKKALGLLKAAAPGFARSMAKRYLDMDLAAFLQADDDSELKDAKDSEGNPIDLSELASTMVKQLIDEHDGKKKAIDDLKVHVANWVQTVTETQQLTYPAFIFIDELDRCRPSYAVEMLETIKHIFDIKGIVFVVATDTEQLQHAVKAIYGEGFDARLYLGRFFNSRFSLKAPDLKSFLEVHTDISKLSGEYLESAGIQILPPNEDAKVTLSNISVILDAFKIPPRTAIQIADRVVATISNMPNGSKIDILILTTLLCFYEENHERFQEIIAGDLKFQNKSGNEAGLNEYILDHFENCESLIKMQINPMEIICTLTPSDYGPRLNTFGLATYVFSLRLYLVEVFIKFFSAPSFIFISSINSQYDEIAPINDLFKELITNSKKEPQRIGLLWFKILNIHYQVDSIKASEYRDYVELASALDLIEEDAEHD</sequence>
<dbReference type="SUPFAM" id="SSF52540">
    <property type="entry name" value="P-loop containing nucleoside triphosphate hydrolases"/>
    <property type="match status" value="1"/>
</dbReference>
<protein>
    <submittedName>
        <fullName evidence="2">KAP family P-loop domain-containing protein</fullName>
    </submittedName>
</protein>
<dbReference type="InterPro" id="IPR027417">
    <property type="entry name" value="P-loop_NTPase"/>
</dbReference>
<organism evidence="2 3">
    <name type="scientific">Marinomonas polaris DSM 16579</name>
    <dbReference type="NCBI Taxonomy" id="1122206"/>
    <lineage>
        <taxon>Bacteria</taxon>
        <taxon>Pseudomonadati</taxon>
        <taxon>Pseudomonadota</taxon>
        <taxon>Gammaproteobacteria</taxon>
        <taxon>Oceanospirillales</taxon>
        <taxon>Oceanospirillaceae</taxon>
        <taxon>Marinomonas</taxon>
    </lineage>
</organism>
<evidence type="ECO:0000313" key="2">
    <source>
        <dbReference type="EMBL" id="SHE81691.1"/>
    </source>
</evidence>
<feature type="domain" description="KAP NTPase" evidence="1">
    <location>
        <begin position="53"/>
        <end position="352"/>
    </location>
</feature>
<proteinExistence type="predicted"/>
<keyword evidence="3" id="KW-1185">Reference proteome</keyword>
<dbReference type="OrthoDB" id="88903at2"/>
<evidence type="ECO:0000259" key="1">
    <source>
        <dbReference type="Pfam" id="PF07693"/>
    </source>
</evidence>
<dbReference type="RefSeq" id="WP_072838465.1">
    <property type="nucleotide sequence ID" value="NZ_FQVF01000004.1"/>
</dbReference>
<dbReference type="InterPro" id="IPR011646">
    <property type="entry name" value="KAP_P-loop"/>
</dbReference>
<dbReference type="STRING" id="1122206.SAMN02745753_00818"/>
<reference evidence="3" key="1">
    <citation type="submission" date="2016-11" db="EMBL/GenBank/DDBJ databases">
        <authorList>
            <person name="Varghese N."/>
            <person name="Submissions S."/>
        </authorList>
    </citation>
    <scope>NUCLEOTIDE SEQUENCE [LARGE SCALE GENOMIC DNA]</scope>
    <source>
        <strain evidence="3">DSM 16579</strain>
    </source>
</reference>
<dbReference type="Gene3D" id="3.40.50.300">
    <property type="entry name" value="P-loop containing nucleotide triphosphate hydrolases"/>
    <property type="match status" value="1"/>
</dbReference>
<dbReference type="Proteomes" id="UP000184517">
    <property type="component" value="Unassembled WGS sequence"/>
</dbReference>
<dbReference type="EMBL" id="FQVF01000004">
    <property type="protein sequence ID" value="SHE81691.1"/>
    <property type="molecule type" value="Genomic_DNA"/>
</dbReference>
<dbReference type="AlphaFoldDB" id="A0A1M4WK60"/>
<name>A0A1M4WK60_9GAMM</name>
<gene>
    <name evidence="2" type="ORF">SAMN02745753_00818</name>
</gene>
<evidence type="ECO:0000313" key="3">
    <source>
        <dbReference type="Proteomes" id="UP000184517"/>
    </source>
</evidence>